<dbReference type="PANTHER" id="PTHR38499:SF1">
    <property type="entry name" value="ADIPOGENIN"/>
    <property type="match status" value="1"/>
</dbReference>
<proteinExistence type="predicted"/>
<feature type="transmembrane region" description="Helical" evidence="1">
    <location>
        <begin position="12"/>
        <end position="36"/>
    </location>
</feature>
<evidence type="ECO:0000313" key="2">
    <source>
        <dbReference type="Proteomes" id="UP001652662"/>
    </source>
</evidence>
<protein>
    <submittedName>
        <fullName evidence="3">Adipogenin isoform X1</fullName>
    </submittedName>
</protein>
<evidence type="ECO:0000256" key="1">
    <source>
        <dbReference type="SAM" id="Phobius"/>
    </source>
</evidence>
<reference evidence="3" key="1">
    <citation type="submission" date="2025-08" db="UniProtKB">
        <authorList>
            <consortium name="RefSeq"/>
        </authorList>
    </citation>
    <scope>IDENTIFICATION</scope>
    <source>
        <tissue evidence="3">Blood</tissue>
    </source>
</reference>
<keyword evidence="1" id="KW-0472">Membrane</keyword>
<evidence type="ECO:0000313" key="3">
    <source>
        <dbReference type="RefSeq" id="XP_008515632.1"/>
    </source>
</evidence>
<dbReference type="GeneID" id="103549227"/>
<dbReference type="InterPro" id="IPR027938">
    <property type="entry name" value="Adipogenin"/>
</dbReference>
<dbReference type="PANTHER" id="PTHR38499">
    <property type="entry name" value="ADIPOGENIN"/>
    <property type="match status" value="1"/>
</dbReference>
<dbReference type="Proteomes" id="UP001652662">
    <property type="component" value="Chromosome 21"/>
</dbReference>
<keyword evidence="1" id="KW-1133">Transmembrane helix</keyword>
<keyword evidence="2" id="KW-1185">Reference proteome</keyword>
<keyword evidence="1" id="KW-0812">Transmembrane</keyword>
<sequence>MKYPLVPLVNDLTFSFLVFWLCLPVGLLLFLSIVWLRFLLSQDTEENDSDLCFDWEPWSKAPAEFCWEETLHSQEEERPCCLVFPESAGRRQWPKWMGKTCLEGKRTLANEMASWPHGGARVCEDGVSRCTGRSWPTEFRGGPGAGLEWRLWVRIKEMRGCLCSGDP</sequence>
<accession>A0ABM2EQY6</accession>
<gene>
    <name evidence="3" type="primary">ADIG</name>
</gene>
<name>A0ABM2EQY6_EQUPR</name>
<dbReference type="RefSeq" id="XP_008515632.1">
    <property type="nucleotide sequence ID" value="XM_008517410.2"/>
</dbReference>
<organism evidence="2 3">
    <name type="scientific">Equus przewalskii</name>
    <name type="common">Przewalski's horse</name>
    <name type="synonym">Equus caballus przewalskii</name>
    <dbReference type="NCBI Taxonomy" id="9798"/>
    <lineage>
        <taxon>Eukaryota</taxon>
        <taxon>Metazoa</taxon>
        <taxon>Chordata</taxon>
        <taxon>Craniata</taxon>
        <taxon>Vertebrata</taxon>
        <taxon>Euteleostomi</taxon>
        <taxon>Mammalia</taxon>
        <taxon>Eutheria</taxon>
        <taxon>Laurasiatheria</taxon>
        <taxon>Perissodactyla</taxon>
        <taxon>Equidae</taxon>
        <taxon>Equus</taxon>
    </lineage>
</organism>
<dbReference type="Pfam" id="PF15202">
    <property type="entry name" value="Adipogenin"/>
    <property type="match status" value="1"/>
</dbReference>